<evidence type="ECO:0000313" key="1">
    <source>
        <dbReference type="EMBL" id="EGR30613.1"/>
    </source>
</evidence>
<dbReference type="EMBL" id="GL983970">
    <property type="protein sequence ID" value="EGR30613.1"/>
    <property type="molecule type" value="Genomic_DNA"/>
</dbReference>
<accession>G0QVZ7</accession>
<dbReference type="InParanoid" id="G0QVZ7"/>
<keyword evidence="2" id="KW-1185">Reference proteome</keyword>
<protein>
    <submittedName>
        <fullName evidence="1">Uncharacterized protein</fullName>
    </submittedName>
</protein>
<evidence type="ECO:0000313" key="2">
    <source>
        <dbReference type="Proteomes" id="UP000008983"/>
    </source>
</evidence>
<dbReference type="Proteomes" id="UP000008983">
    <property type="component" value="Unassembled WGS sequence"/>
</dbReference>
<sequence length="54" mass="6407">MKETQKKNPFIDFNRLSDLIDIQKPVDLSGSEQLKKSKQIQTFKKKLQRNKICK</sequence>
<proteinExistence type="predicted"/>
<dbReference type="GeneID" id="14906726"/>
<dbReference type="AlphaFoldDB" id="G0QVZ7"/>
<organism evidence="1 2">
    <name type="scientific">Ichthyophthirius multifiliis</name>
    <name type="common">White spot disease agent</name>
    <name type="synonym">Ich</name>
    <dbReference type="NCBI Taxonomy" id="5932"/>
    <lineage>
        <taxon>Eukaryota</taxon>
        <taxon>Sar</taxon>
        <taxon>Alveolata</taxon>
        <taxon>Ciliophora</taxon>
        <taxon>Intramacronucleata</taxon>
        <taxon>Oligohymenophorea</taxon>
        <taxon>Hymenostomatida</taxon>
        <taxon>Ophryoglenina</taxon>
        <taxon>Ichthyophthirius</taxon>
    </lineage>
</organism>
<dbReference type="RefSeq" id="XP_004032200.1">
    <property type="nucleotide sequence ID" value="XM_004032152.1"/>
</dbReference>
<reference evidence="1 2" key="1">
    <citation type="submission" date="2011-07" db="EMBL/GenBank/DDBJ databases">
        <authorList>
            <person name="Coyne R."/>
            <person name="Brami D."/>
            <person name="Johnson J."/>
            <person name="Hostetler J."/>
            <person name="Hannick L."/>
            <person name="Clark T."/>
            <person name="Cassidy-Hanley D."/>
            <person name="Inman J."/>
        </authorList>
    </citation>
    <scope>NUCLEOTIDE SEQUENCE [LARGE SCALE GENOMIC DNA]</scope>
    <source>
        <strain evidence="1 2">G5</strain>
    </source>
</reference>
<gene>
    <name evidence="1" type="ORF">IMG5_127940</name>
</gene>
<name>G0QVZ7_ICHMU</name>